<dbReference type="RefSeq" id="WP_377277858.1">
    <property type="nucleotide sequence ID" value="NZ_JBHSGL010000005.1"/>
</dbReference>
<dbReference type="SUPFAM" id="SSF140423">
    <property type="entry name" value="MW0975(SA0943)-like"/>
    <property type="match status" value="1"/>
</dbReference>
<evidence type="ECO:0000256" key="1">
    <source>
        <dbReference type="SAM" id="Coils"/>
    </source>
</evidence>
<dbReference type="InterPro" id="IPR036785">
    <property type="entry name" value="YkyA-like_sf"/>
</dbReference>
<dbReference type="Gene3D" id="1.20.120.570">
    <property type="entry name" value="YkyA-like"/>
    <property type="match status" value="1"/>
</dbReference>
<feature type="signal peptide" evidence="3">
    <location>
        <begin position="1"/>
        <end position="18"/>
    </location>
</feature>
<keyword evidence="1" id="KW-0175">Coiled coil</keyword>
<keyword evidence="5" id="KW-1185">Reference proteome</keyword>
<feature type="chain" id="PRO_5046242021" evidence="3">
    <location>
        <begin position="19"/>
        <end position="214"/>
    </location>
</feature>
<dbReference type="Pfam" id="PF10368">
    <property type="entry name" value="YkyA"/>
    <property type="match status" value="1"/>
</dbReference>
<organism evidence="4 5">
    <name type="scientific">Planococcus dechangensis</name>
    <dbReference type="NCBI Taxonomy" id="1176255"/>
    <lineage>
        <taxon>Bacteria</taxon>
        <taxon>Bacillati</taxon>
        <taxon>Bacillota</taxon>
        <taxon>Bacilli</taxon>
        <taxon>Bacillales</taxon>
        <taxon>Caryophanaceae</taxon>
        <taxon>Planococcus</taxon>
    </lineage>
</organism>
<name>A0ABV9M9R1_9BACL</name>
<evidence type="ECO:0000313" key="5">
    <source>
        <dbReference type="Proteomes" id="UP001595932"/>
    </source>
</evidence>
<feature type="coiled-coil region" evidence="1">
    <location>
        <begin position="60"/>
        <end position="119"/>
    </location>
</feature>
<evidence type="ECO:0000256" key="3">
    <source>
        <dbReference type="SAM" id="SignalP"/>
    </source>
</evidence>
<dbReference type="Proteomes" id="UP001595932">
    <property type="component" value="Unassembled WGS sequence"/>
</dbReference>
<accession>A0ABV9M9R1</accession>
<evidence type="ECO:0000256" key="2">
    <source>
        <dbReference type="SAM" id="MobiDB-lite"/>
    </source>
</evidence>
<gene>
    <name evidence="4" type="ORF">ACFO5U_06950</name>
</gene>
<comment type="caution">
    <text evidence="4">The sequence shown here is derived from an EMBL/GenBank/DDBJ whole genome shotgun (WGS) entry which is preliminary data.</text>
</comment>
<proteinExistence type="predicted"/>
<dbReference type="PROSITE" id="PS51257">
    <property type="entry name" value="PROKAR_LIPOPROTEIN"/>
    <property type="match status" value="1"/>
</dbReference>
<protein>
    <submittedName>
        <fullName evidence="4">YkyA family protein</fullName>
    </submittedName>
</protein>
<evidence type="ECO:0000313" key="4">
    <source>
        <dbReference type="EMBL" id="MFC4712587.1"/>
    </source>
</evidence>
<dbReference type="InterPro" id="IPR019454">
    <property type="entry name" value="Lipoprot_YkyA-like"/>
</dbReference>
<feature type="compositionally biased region" description="Basic and acidic residues" evidence="2">
    <location>
        <begin position="199"/>
        <end position="214"/>
    </location>
</feature>
<dbReference type="EMBL" id="JBHSGL010000005">
    <property type="protein sequence ID" value="MFC4712587.1"/>
    <property type="molecule type" value="Genomic_DNA"/>
</dbReference>
<sequence length="214" mass="24707">MKKIVIATAFTGILLLSACSGTSTEEQLNEILESTFDEEAGYRDVQSELQKREQNEQQLFESMMALTKEQQAEVEELSQEAIVSADERLELLETERESMQNAAEEFQSMDQLIEEADEESLKADLVALKEQMEARFDKHSDFTDAYQSLIEHQRELYAMIAEEDMDLERLQSKTDEVNEQNDLVQEAVTAFNEQTEQFNELKNDTARKIEEENN</sequence>
<feature type="region of interest" description="Disordered" evidence="2">
    <location>
        <begin position="194"/>
        <end position="214"/>
    </location>
</feature>
<reference evidence="5" key="1">
    <citation type="journal article" date="2019" name="Int. J. Syst. Evol. Microbiol.">
        <title>The Global Catalogue of Microorganisms (GCM) 10K type strain sequencing project: providing services to taxonomists for standard genome sequencing and annotation.</title>
        <authorList>
            <consortium name="The Broad Institute Genomics Platform"/>
            <consortium name="The Broad Institute Genome Sequencing Center for Infectious Disease"/>
            <person name="Wu L."/>
            <person name="Ma J."/>
        </authorList>
    </citation>
    <scope>NUCLEOTIDE SEQUENCE [LARGE SCALE GENOMIC DNA]</scope>
    <source>
        <strain evidence="5">CGMCC 1.12151</strain>
    </source>
</reference>
<keyword evidence="3" id="KW-0732">Signal</keyword>